<comment type="caution">
    <text evidence="2">The sequence shown here is derived from an EMBL/GenBank/DDBJ whole genome shotgun (WGS) entry which is preliminary data.</text>
</comment>
<dbReference type="Proteomes" id="UP001272515">
    <property type="component" value="Unassembled WGS sequence"/>
</dbReference>
<dbReference type="RefSeq" id="WP_295193400.1">
    <property type="nucleotide sequence ID" value="NZ_JAWJZA010000002.1"/>
</dbReference>
<dbReference type="EMBL" id="JAWJZB010000004">
    <property type="protein sequence ID" value="MDV5088085.1"/>
    <property type="molecule type" value="Genomic_DNA"/>
</dbReference>
<organism evidence="2 3">
    <name type="scientific">Veillonella absiana</name>
    <dbReference type="NCBI Taxonomy" id="3079305"/>
    <lineage>
        <taxon>Bacteria</taxon>
        <taxon>Bacillati</taxon>
        <taxon>Bacillota</taxon>
        <taxon>Negativicutes</taxon>
        <taxon>Veillonellales</taxon>
        <taxon>Veillonellaceae</taxon>
        <taxon>Veillonella</taxon>
    </lineage>
</organism>
<sequence length="71" mass="7904">MDRVVKESKLVLRFANGFNEQNEPLYKDVTYSRVIESATDEAIKAVGMALAPLFSMELADVVRVNEVSLGK</sequence>
<keyword evidence="3" id="KW-1185">Reference proteome</keyword>
<evidence type="ECO:0000259" key="1">
    <source>
        <dbReference type="Pfam" id="PF07872"/>
    </source>
</evidence>
<name>A0ABU3Z857_9FIRM</name>
<feature type="domain" description="DUF1659" evidence="1">
    <location>
        <begin position="4"/>
        <end position="69"/>
    </location>
</feature>
<evidence type="ECO:0000313" key="3">
    <source>
        <dbReference type="Proteomes" id="UP001272515"/>
    </source>
</evidence>
<evidence type="ECO:0000313" key="2">
    <source>
        <dbReference type="EMBL" id="MDV5088085.1"/>
    </source>
</evidence>
<accession>A0ABU3Z857</accession>
<proteinExistence type="predicted"/>
<dbReference type="InterPro" id="IPR012454">
    <property type="entry name" value="DUF1659"/>
</dbReference>
<reference evidence="2 3" key="1">
    <citation type="submission" date="2023-10" db="EMBL/GenBank/DDBJ databases">
        <title>Veillonella sp. nov., isolated from a pig farm feces dump.</title>
        <authorList>
            <person name="Chang Y.-H."/>
        </authorList>
    </citation>
    <scope>NUCLEOTIDE SEQUENCE [LARGE SCALE GENOMIC DNA]</scope>
    <source>
        <strain evidence="2 3">YH-vei2233</strain>
    </source>
</reference>
<gene>
    <name evidence="2" type="ORF">RVY80_04380</name>
</gene>
<dbReference type="Pfam" id="PF07872">
    <property type="entry name" value="DUF1659"/>
    <property type="match status" value="1"/>
</dbReference>
<protein>
    <submittedName>
        <fullName evidence="2">DUF1659 domain-containing protein</fullName>
    </submittedName>
</protein>